<accession>A0A1N6NLA4</accession>
<dbReference type="AlphaFoldDB" id="A0A1N6NLA4"/>
<feature type="region of interest" description="Disordered" evidence="1">
    <location>
        <begin position="26"/>
        <end position="131"/>
    </location>
</feature>
<evidence type="ECO:0000313" key="3">
    <source>
        <dbReference type="Proteomes" id="UP000186819"/>
    </source>
</evidence>
<sequence length="285" mass="31750">MRRQPTRYLPHCGGPRFFMGWIHPTLTNSPGRRRVRHGWPSERAARGRSHRHRLRRTGLRPRGVRATEDRPSQSKISMRADVAQSRPRPRRSLDRRRGARPVARGRGADHRLGQQLPQHAGDDSGYARAQPGASREFDAWLEAVAADTREEHLLPLHVVAGAAAGEPRRKMLEDHVMGTVESAFEYGGMEAGHELRISATPGRTSADHALCTAHPDQPEQRSGGAPDLQGTRIELPSCAASHRESRSPGPRLWCYPMSAHVVRPKPSWSVASSPMCIRLMTVRCT</sequence>
<gene>
    <name evidence="2" type="ORF">SAMN05421829_101352</name>
</gene>
<organism evidence="2 3">
    <name type="scientific">Aromatoleum tolulyticum</name>
    <dbReference type="NCBI Taxonomy" id="34027"/>
    <lineage>
        <taxon>Bacteria</taxon>
        <taxon>Pseudomonadati</taxon>
        <taxon>Pseudomonadota</taxon>
        <taxon>Betaproteobacteria</taxon>
        <taxon>Rhodocyclales</taxon>
        <taxon>Rhodocyclaceae</taxon>
        <taxon>Aromatoleum</taxon>
    </lineage>
</organism>
<dbReference type="STRING" id="34027.SAMN05421829_101352"/>
<protein>
    <submittedName>
        <fullName evidence="2">Uncharacterized protein</fullName>
    </submittedName>
</protein>
<reference evidence="3" key="1">
    <citation type="submission" date="2017-01" db="EMBL/GenBank/DDBJ databases">
        <authorList>
            <person name="Varghese N."/>
            <person name="Submissions S."/>
        </authorList>
    </citation>
    <scope>NUCLEOTIDE SEQUENCE [LARGE SCALE GENOMIC DNA]</scope>
    <source>
        <strain evidence="3">ATCC 51758</strain>
    </source>
</reference>
<dbReference type="Proteomes" id="UP000186819">
    <property type="component" value="Unassembled WGS sequence"/>
</dbReference>
<evidence type="ECO:0000256" key="1">
    <source>
        <dbReference type="SAM" id="MobiDB-lite"/>
    </source>
</evidence>
<feature type="region of interest" description="Disordered" evidence="1">
    <location>
        <begin position="202"/>
        <end position="231"/>
    </location>
</feature>
<feature type="compositionally biased region" description="Basic residues" evidence="1">
    <location>
        <begin position="46"/>
        <end position="63"/>
    </location>
</feature>
<proteinExistence type="predicted"/>
<name>A0A1N6NLA4_9RHOO</name>
<evidence type="ECO:0000313" key="2">
    <source>
        <dbReference type="EMBL" id="SIP92813.1"/>
    </source>
</evidence>
<keyword evidence="3" id="KW-1185">Reference proteome</keyword>
<dbReference type="EMBL" id="FTMD01000001">
    <property type="protein sequence ID" value="SIP92813.1"/>
    <property type="molecule type" value="Genomic_DNA"/>
</dbReference>